<comment type="caution">
    <text evidence="6">The sequence shown here is derived from an EMBL/GenBank/DDBJ whole genome shotgun (WGS) entry which is preliminary data.</text>
</comment>
<comment type="similarity">
    <text evidence="2">Belongs to the CobH/CbiC family.</text>
</comment>
<evidence type="ECO:0000313" key="6">
    <source>
        <dbReference type="EMBL" id="MEB4589742.1"/>
    </source>
</evidence>
<organism evidence="6 7">
    <name type="scientific">Candidatus Thiothrix phosphatis</name>
    <dbReference type="NCBI Taxonomy" id="3112415"/>
    <lineage>
        <taxon>Bacteria</taxon>
        <taxon>Pseudomonadati</taxon>
        <taxon>Pseudomonadota</taxon>
        <taxon>Gammaproteobacteria</taxon>
        <taxon>Thiotrichales</taxon>
        <taxon>Thiotrichaceae</taxon>
        <taxon>Thiothrix</taxon>
    </lineage>
</organism>
<dbReference type="RefSeq" id="WP_324692938.1">
    <property type="nucleotide sequence ID" value="NZ_JAYMYJ010000016.1"/>
</dbReference>
<sequence length="212" mass="23628">MINFLRDPDRIHQQNYERIRELAALDHFTLDQQQVLIQMVRAYGDPDLPNYVQFSANAISAARKAIKKRNNLLYDVELVKQVLDESLLYQEPMSFLGKASVISHAKTSKQTRAMTAVDCWKPYLEDAIVLIGQSGTALYRLLEMLKEGAPAPALVIGAARGFVNAEPAKRLLWEQHEELGLECIVVSGTRGGGVLAAAAMNALLMMQQGRYV</sequence>
<keyword evidence="7" id="KW-1185">Reference proteome</keyword>
<keyword evidence="3" id="KW-0169">Cobalamin biosynthesis</keyword>
<gene>
    <name evidence="6" type="ORF">VSS37_01995</name>
</gene>
<dbReference type="Proteomes" id="UP001308005">
    <property type="component" value="Unassembled WGS sequence"/>
</dbReference>
<keyword evidence="4" id="KW-0413">Isomerase</keyword>
<dbReference type="PANTHER" id="PTHR43588">
    <property type="entry name" value="COBALT-PRECORRIN-8 METHYLMUTASE"/>
    <property type="match status" value="1"/>
</dbReference>
<evidence type="ECO:0000256" key="3">
    <source>
        <dbReference type="ARBA" id="ARBA00022573"/>
    </source>
</evidence>
<dbReference type="EMBL" id="JAYMYJ010000016">
    <property type="protein sequence ID" value="MEB4589742.1"/>
    <property type="molecule type" value="Genomic_DNA"/>
</dbReference>
<dbReference type="Pfam" id="PF02570">
    <property type="entry name" value="CbiC"/>
    <property type="match status" value="1"/>
</dbReference>
<name>A0ABU6CT85_9GAMM</name>
<dbReference type="Gene3D" id="3.40.50.10230">
    <property type="entry name" value="Cobalamin biosynthesis CobH/CbiC, precorrin-8X methylmutase"/>
    <property type="match status" value="1"/>
</dbReference>
<proteinExistence type="inferred from homology"/>
<feature type="domain" description="Cobalamin biosynthesis precorrin-8X methylmutase CobH/CbiC" evidence="5">
    <location>
        <begin position="11"/>
        <end position="205"/>
    </location>
</feature>
<dbReference type="SUPFAM" id="SSF63965">
    <property type="entry name" value="Precorrin-8X methylmutase CbiC/CobH"/>
    <property type="match status" value="1"/>
</dbReference>
<evidence type="ECO:0000256" key="4">
    <source>
        <dbReference type="ARBA" id="ARBA00023235"/>
    </source>
</evidence>
<evidence type="ECO:0000256" key="2">
    <source>
        <dbReference type="ARBA" id="ARBA00009774"/>
    </source>
</evidence>
<reference evidence="7" key="1">
    <citation type="submission" date="2023-07" db="EMBL/GenBank/DDBJ databases">
        <title>The carbon used by Thiothrix.</title>
        <authorList>
            <person name="Chen L."/>
        </authorList>
    </citation>
    <scope>NUCLEOTIDE SEQUENCE [LARGE SCALE GENOMIC DNA]</scope>
</reference>
<dbReference type="PANTHER" id="PTHR43588:SF1">
    <property type="entry name" value="COBALT-PRECORRIN-8 METHYLMUTASE"/>
    <property type="match status" value="1"/>
</dbReference>
<comment type="pathway">
    <text evidence="1">Cofactor biosynthesis; adenosylcobalamin biosynthesis.</text>
</comment>
<dbReference type="InterPro" id="IPR036588">
    <property type="entry name" value="CobH/CbiC_sf"/>
</dbReference>
<evidence type="ECO:0000259" key="5">
    <source>
        <dbReference type="Pfam" id="PF02570"/>
    </source>
</evidence>
<evidence type="ECO:0000313" key="7">
    <source>
        <dbReference type="Proteomes" id="UP001308005"/>
    </source>
</evidence>
<evidence type="ECO:0000256" key="1">
    <source>
        <dbReference type="ARBA" id="ARBA00004953"/>
    </source>
</evidence>
<dbReference type="InterPro" id="IPR003722">
    <property type="entry name" value="Cbl_synth_CobH/CbiC"/>
</dbReference>
<accession>A0ABU6CT85</accession>
<protein>
    <submittedName>
        <fullName evidence="6">Precorrin-8X methylmutase</fullName>
    </submittedName>
</protein>